<dbReference type="AlphaFoldDB" id="A0A098ELT6"/>
<gene>
    <name evidence="3" type="primary">gpgP</name>
    <name evidence="3" type="ORF">BN1080_02203</name>
</gene>
<protein>
    <submittedName>
        <fullName evidence="3">Glucosyl-3-phosphoglycerate phosphatase</fullName>
    </submittedName>
</protein>
<dbReference type="InterPro" id="IPR029033">
    <property type="entry name" value="His_PPase_superfam"/>
</dbReference>
<sequence>MTTIGIVRHGITEWNRLRISQGCADVPLNDTGRKQAAAIAQRLAEENPWDLIVSSDLSRARETAEIIAEKLQMPISRLDQRIREISCGEIEGTTEAERLEKWGADWRSLDLGMEKTEDVAARGLAFIKELAEQHPGKRILMVSHGALIGLTLQALLPDQFLKTDLDNTSITILEQAEGLWQCPLYNCTKHLTALQPME</sequence>
<feature type="binding site" evidence="2">
    <location>
        <begin position="8"/>
        <end position="15"/>
    </location>
    <ligand>
        <name>substrate</name>
    </ligand>
</feature>
<dbReference type="GO" id="GO:0016791">
    <property type="term" value="F:phosphatase activity"/>
    <property type="evidence" value="ECO:0007669"/>
    <property type="project" value="TreeGrafter"/>
</dbReference>
<dbReference type="RefSeq" id="WP_052652028.1">
    <property type="nucleotide sequence ID" value="NZ_CCXS01000001.1"/>
</dbReference>
<dbReference type="Gene3D" id="3.40.50.1240">
    <property type="entry name" value="Phosphoglycerate mutase-like"/>
    <property type="match status" value="1"/>
</dbReference>
<dbReference type="Pfam" id="PF00300">
    <property type="entry name" value="His_Phos_1"/>
    <property type="match status" value="1"/>
</dbReference>
<organism evidence="3 4">
    <name type="scientific">Planococcus massiliensis</name>
    <dbReference type="NCBI Taxonomy" id="1499687"/>
    <lineage>
        <taxon>Bacteria</taxon>
        <taxon>Bacillati</taxon>
        <taxon>Bacillota</taxon>
        <taxon>Bacilli</taxon>
        <taxon>Bacillales</taxon>
        <taxon>Caryophanaceae</taxon>
        <taxon>Planococcus</taxon>
    </lineage>
</organism>
<dbReference type="SMART" id="SM00855">
    <property type="entry name" value="PGAM"/>
    <property type="match status" value="1"/>
</dbReference>
<dbReference type="InterPro" id="IPR013078">
    <property type="entry name" value="His_Pase_superF_clade-1"/>
</dbReference>
<keyword evidence="4" id="KW-1185">Reference proteome</keyword>
<dbReference type="GO" id="GO:0005737">
    <property type="term" value="C:cytoplasm"/>
    <property type="evidence" value="ECO:0007669"/>
    <property type="project" value="TreeGrafter"/>
</dbReference>
<feature type="active site" description="Tele-phosphohistidine intermediate" evidence="1">
    <location>
        <position position="9"/>
    </location>
</feature>
<feature type="binding site" evidence="2">
    <location>
        <position position="59"/>
    </location>
    <ligand>
        <name>substrate</name>
    </ligand>
</feature>
<dbReference type="OrthoDB" id="9782128at2"/>
<reference evidence="3 4" key="1">
    <citation type="submission" date="2014-09" db="EMBL/GenBank/DDBJ databases">
        <authorList>
            <person name="Urmite Genomes Urmite Genomes"/>
        </authorList>
    </citation>
    <scope>NUCLEOTIDE SEQUENCE [LARGE SCALE GENOMIC DNA]</scope>
    <source>
        <strain evidence="3 4">ES2</strain>
    </source>
</reference>
<evidence type="ECO:0000313" key="4">
    <source>
        <dbReference type="Proteomes" id="UP000043699"/>
    </source>
</evidence>
<evidence type="ECO:0000256" key="1">
    <source>
        <dbReference type="PIRSR" id="PIRSR613078-1"/>
    </source>
</evidence>
<dbReference type="PANTHER" id="PTHR48100:SF1">
    <property type="entry name" value="HISTIDINE PHOSPHATASE FAMILY PROTEIN-RELATED"/>
    <property type="match status" value="1"/>
</dbReference>
<dbReference type="InterPro" id="IPR050275">
    <property type="entry name" value="PGM_Phosphatase"/>
</dbReference>
<evidence type="ECO:0000313" key="3">
    <source>
        <dbReference type="EMBL" id="CEG23253.1"/>
    </source>
</evidence>
<dbReference type="CDD" id="cd07067">
    <property type="entry name" value="HP_PGM_like"/>
    <property type="match status" value="1"/>
</dbReference>
<proteinExistence type="predicted"/>
<accession>A0A098ELT6</accession>
<dbReference type="Proteomes" id="UP000043699">
    <property type="component" value="Unassembled WGS sequence"/>
</dbReference>
<dbReference type="EMBL" id="CCXS01000001">
    <property type="protein sequence ID" value="CEG23253.1"/>
    <property type="molecule type" value="Genomic_DNA"/>
</dbReference>
<dbReference type="SUPFAM" id="SSF53254">
    <property type="entry name" value="Phosphoglycerate mutase-like"/>
    <property type="match status" value="1"/>
</dbReference>
<name>A0A098ELT6_9BACL</name>
<dbReference type="PANTHER" id="PTHR48100">
    <property type="entry name" value="BROAD-SPECIFICITY PHOSPHATASE YOR283W-RELATED"/>
    <property type="match status" value="1"/>
</dbReference>
<feature type="active site" description="Proton donor/acceptor" evidence="1">
    <location>
        <position position="84"/>
    </location>
</feature>
<dbReference type="STRING" id="1499687.BN1080_02203"/>
<evidence type="ECO:0000256" key="2">
    <source>
        <dbReference type="PIRSR" id="PIRSR613078-2"/>
    </source>
</evidence>